<protein>
    <submittedName>
        <fullName evidence="1">Uncharacterized protein</fullName>
    </submittedName>
</protein>
<dbReference type="Proteomes" id="UP000263742">
    <property type="component" value="Segment"/>
</dbReference>
<organism evidence="1 2">
    <name type="scientific">Dickeya phage vB_DsoM_JA13</name>
    <dbReference type="NCBI Taxonomy" id="2283030"/>
    <lineage>
        <taxon>Viruses</taxon>
        <taxon>Duplodnaviria</taxon>
        <taxon>Heunggongvirae</taxon>
        <taxon>Uroviricota</taxon>
        <taxon>Caudoviricetes</taxon>
        <taxon>Salmondvirus</taxon>
        <taxon>Salmondvirus JA11</taxon>
    </lineage>
</organism>
<sequence length="153" mass="18155">MNEIRIDRPIVLDLNPPRRITVRNCYQALQQLTIIYNAEVGYDDPVDIANDRAYAYHTALVPDKDMREWCALMRQWSVIDPDTKQRVWVMYFDIPTNVTFQTCADLWNQYVKRATESIPSVRMEEMCKVFLEETDFMESYKGEKLDVEENKIC</sequence>
<accession>A0A384ZW44</accession>
<evidence type="ECO:0000313" key="2">
    <source>
        <dbReference type="Proteomes" id="UP000263742"/>
    </source>
</evidence>
<name>A0A384ZW44_9CAUD</name>
<gene>
    <name evidence="1" type="ORF">JA13_052</name>
</gene>
<proteinExistence type="predicted"/>
<dbReference type="EMBL" id="MH460460">
    <property type="protein sequence ID" value="AXG66455.1"/>
    <property type="molecule type" value="Genomic_DNA"/>
</dbReference>
<reference evidence="1 2" key="1">
    <citation type="journal article" date="2018" name="Front. Microbiol.">
        <title>Jumbo Bacteriophages Are Represented Within an Increasing Diversity of Environmental Viruses Infecting the Emerging Phytopathogen, Dickeya solani.</title>
        <authorList>
            <person name="Day A.W."/>
            <person name="Ahn J."/>
            <person name="Salmond G.P.C."/>
        </authorList>
    </citation>
    <scope>NUCLEOTIDE SEQUENCE [LARGE SCALE GENOMIC DNA]</scope>
</reference>
<evidence type="ECO:0000313" key="1">
    <source>
        <dbReference type="EMBL" id="AXG66455.1"/>
    </source>
</evidence>